<evidence type="ECO:0000313" key="2">
    <source>
        <dbReference type="EMBL" id="OAQ23320.1"/>
    </source>
</evidence>
<reference evidence="2 3" key="1">
    <citation type="submission" date="2016-05" db="EMBL/GenBank/DDBJ databases">
        <title>Genome sequencing reveals origins of a unique bacterial endosymbiosis in the earliest lineages of terrestrial Fungi.</title>
        <authorList>
            <consortium name="DOE Joint Genome Institute"/>
            <person name="Uehling J."/>
            <person name="Gryganskyi A."/>
            <person name="Hameed K."/>
            <person name="Tschaplinski T."/>
            <person name="Misztal P."/>
            <person name="Wu S."/>
            <person name="Desiro A."/>
            <person name="Vande Pol N."/>
            <person name="Du Z.-Y."/>
            <person name="Zienkiewicz A."/>
            <person name="Zienkiewicz K."/>
            <person name="Morin E."/>
            <person name="Tisserant E."/>
            <person name="Splivallo R."/>
            <person name="Hainaut M."/>
            <person name="Henrissat B."/>
            <person name="Ohm R."/>
            <person name="Kuo A."/>
            <person name="Yan J."/>
            <person name="Lipzen A."/>
            <person name="Nolan M."/>
            <person name="Labutti K."/>
            <person name="Barry K."/>
            <person name="Goldstein A."/>
            <person name="Labbe J."/>
            <person name="Schadt C."/>
            <person name="Tuskan G."/>
            <person name="Grigoriev I."/>
            <person name="Martin F."/>
            <person name="Vilgalys R."/>
            <person name="Bonito G."/>
        </authorList>
    </citation>
    <scope>NUCLEOTIDE SEQUENCE [LARGE SCALE GENOMIC DNA]</scope>
    <source>
        <strain evidence="2 3">AG-77</strain>
    </source>
</reference>
<dbReference type="EMBL" id="KV442122">
    <property type="protein sequence ID" value="OAQ23320.1"/>
    <property type="molecule type" value="Genomic_DNA"/>
</dbReference>
<protein>
    <submittedName>
        <fullName evidence="2">Uncharacterized protein</fullName>
    </submittedName>
</protein>
<feature type="chain" id="PRO_5008275832" evidence="1">
    <location>
        <begin position="18"/>
        <end position="123"/>
    </location>
</feature>
<keyword evidence="3" id="KW-1185">Reference proteome</keyword>
<dbReference type="AlphaFoldDB" id="A0A197JDX1"/>
<dbReference type="Proteomes" id="UP000078512">
    <property type="component" value="Unassembled WGS sequence"/>
</dbReference>
<proteinExistence type="predicted"/>
<feature type="signal peptide" evidence="1">
    <location>
        <begin position="1"/>
        <end position="17"/>
    </location>
</feature>
<evidence type="ECO:0000313" key="3">
    <source>
        <dbReference type="Proteomes" id="UP000078512"/>
    </source>
</evidence>
<gene>
    <name evidence="2" type="ORF">K457DRAFT_36625</name>
</gene>
<accession>A0A197JDX1</accession>
<organism evidence="2 3">
    <name type="scientific">Linnemannia elongata AG-77</name>
    <dbReference type="NCBI Taxonomy" id="1314771"/>
    <lineage>
        <taxon>Eukaryota</taxon>
        <taxon>Fungi</taxon>
        <taxon>Fungi incertae sedis</taxon>
        <taxon>Mucoromycota</taxon>
        <taxon>Mortierellomycotina</taxon>
        <taxon>Mortierellomycetes</taxon>
        <taxon>Mortierellales</taxon>
        <taxon>Mortierellaceae</taxon>
        <taxon>Linnemannia</taxon>
    </lineage>
</organism>
<sequence>MRYSTVLFMAFIAVAQAGTFGDQCEGPFRRTFLDHETETFTFVDVFKCQGEKGKTAWNCSFDSKDAFEKDDRNRTCEGTIRDAQERTTCSTVNYGTHDGRAPKGHCCSHDDDCRNACNYFVCA</sequence>
<evidence type="ECO:0000256" key="1">
    <source>
        <dbReference type="SAM" id="SignalP"/>
    </source>
</evidence>
<keyword evidence="1" id="KW-0732">Signal</keyword>
<name>A0A197JDX1_9FUNG</name>